<dbReference type="PANTHER" id="PTHR30160:SF7">
    <property type="entry name" value="ADP-HEPTOSE--LPS HEPTOSYLTRANSFERASE 2"/>
    <property type="match status" value="1"/>
</dbReference>
<dbReference type="Pfam" id="PF01075">
    <property type="entry name" value="Glyco_transf_9"/>
    <property type="match status" value="1"/>
</dbReference>
<reference evidence="2" key="1">
    <citation type="submission" date="2015-01" db="EMBL/GenBank/DDBJ databases">
        <authorList>
            <person name="Paterson Steve"/>
        </authorList>
    </citation>
    <scope>NUCLEOTIDE SEQUENCE [LARGE SCALE GENOMIC DNA]</scope>
    <source>
        <strain evidence="2">OBR1</strain>
    </source>
</reference>
<protein>
    <submittedName>
        <fullName evidence="1">Probable sugar transferase YPO0186</fullName>
    </submittedName>
</protein>
<dbReference type="SUPFAM" id="SSF53756">
    <property type="entry name" value="UDP-Glycosyltransferase/glycogen phosphorylase"/>
    <property type="match status" value="1"/>
</dbReference>
<dbReference type="GO" id="GO:0005829">
    <property type="term" value="C:cytosol"/>
    <property type="evidence" value="ECO:0007669"/>
    <property type="project" value="TreeGrafter"/>
</dbReference>
<dbReference type="InterPro" id="IPR002201">
    <property type="entry name" value="Glyco_trans_9"/>
</dbReference>
<dbReference type="GO" id="GO:0008713">
    <property type="term" value="F:ADP-heptose-lipopolysaccharide heptosyltransferase activity"/>
    <property type="evidence" value="ECO:0007669"/>
    <property type="project" value="TreeGrafter"/>
</dbReference>
<accession>A0A0G4JTT7</accession>
<dbReference type="RefSeq" id="WP_048637011.1">
    <property type="nucleotide sequence ID" value="NZ_CGIG01000001.1"/>
</dbReference>
<organism evidence="1 2">
    <name type="scientific">Brenneria goodwinii</name>
    <dbReference type="NCBI Taxonomy" id="1109412"/>
    <lineage>
        <taxon>Bacteria</taxon>
        <taxon>Pseudomonadati</taxon>
        <taxon>Pseudomonadota</taxon>
        <taxon>Gammaproteobacteria</taxon>
        <taxon>Enterobacterales</taxon>
        <taxon>Pectobacteriaceae</taxon>
        <taxon>Brenneria</taxon>
    </lineage>
</organism>
<dbReference type="STRING" id="1109412.BN1221_01793"/>
<dbReference type="Proteomes" id="UP000044377">
    <property type="component" value="Unassembled WGS sequence"/>
</dbReference>
<dbReference type="EMBL" id="CGIG01000001">
    <property type="protein sequence ID" value="CPR15927.1"/>
    <property type="molecule type" value="Genomic_DNA"/>
</dbReference>
<dbReference type="AlphaFoldDB" id="A0A0G4JTT7"/>
<keyword evidence="1" id="KW-0808">Transferase</keyword>
<dbReference type="KEGG" id="bgj:AWC36_19580"/>
<keyword evidence="2" id="KW-1185">Reference proteome</keyword>
<name>A0A0G4JTT7_9GAMM</name>
<dbReference type="Gene3D" id="3.40.50.2000">
    <property type="entry name" value="Glycogen Phosphorylase B"/>
    <property type="match status" value="2"/>
</dbReference>
<dbReference type="CDD" id="cd03789">
    <property type="entry name" value="GT9_LPS_heptosyltransferase"/>
    <property type="match status" value="1"/>
</dbReference>
<dbReference type="OrthoDB" id="9797795at2"/>
<dbReference type="GeneID" id="70909024"/>
<evidence type="ECO:0000313" key="1">
    <source>
        <dbReference type="EMBL" id="CPR15927.1"/>
    </source>
</evidence>
<dbReference type="InterPro" id="IPR051199">
    <property type="entry name" value="LPS_LOS_Heptosyltrfase"/>
</dbReference>
<sequence length="327" mass="37633">MHRILVIRIDFLGDMVCSTSLIHSLKQRWPMAEIHVLANKYNAPALDKNPDVHAVHYYVYSKKFEKNRRPGRLNAFIDRFKLICKLRSLNFDLLIIPNGGMNKSSIQFAKFLNVNDCRWHTEDSGFDDRIESHINKRVMKHEILSGYELVPELGQVEINKLKLYVYPDHSLQNKWIKILGEKHNPRIGLFISNKSDARRWSWNKWHNLSLKYGKDIDFIIFYAPGGQPAAEQLNDINARCVSTDTVSDLIAAMSQLDVIVSADSAPVHIGAALQIPVIALFESRPEKYLRWYPLGVKHILIHEGPRVEDISVESVKGAIDLFLKELR</sequence>
<dbReference type="GO" id="GO:0009244">
    <property type="term" value="P:lipopolysaccharide core region biosynthetic process"/>
    <property type="evidence" value="ECO:0007669"/>
    <property type="project" value="TreeGrafter"/>
</dbReference>
<dbReference type="PANTHER" id="PTHR30160">
    <property type="entry name" value="TETRAACYLDISACCHARIDE 4'-KINASE-RELATED"/>
    <property type="match status" value="1"/>
</dbReference>
<gene>
    <name evidence="1" type="ORF">BN1221_01793</name>
</gene>
<evidence type="ECO:0000313" key="2">
    <source>
        <dbReference type="Proteomes" id="UP000044377"/>
    </source>
</evidence>
<proteinExistence type="predicted"/>